<dbReference type="EMBL" id="BAAAZC010000013">
    <property type="protein sequence ID" value="GAA3970393.1"/>
    <property type="molecule type" value="Genomic_DNA"/>
</dbReference>
<organism evidence="1 2">
    <name type="scientific">Mucilaginibacter dorajii</name>
    <dbReference type="NCBI Taxonomy" id="692994"/>
    <lineage>
        <taxon>Bacteria</taxon>
        <taxon>Pseudomonadati</taxon>
        <taxon>Bacteroidota</taxon>
        <taxon>Sphingobacteriia</taxon>
        <taxon>Sphingobacteriales</taxon>
        <taxon>Sphingobacteriaceae</taxon>
        <taxon>Mucilaginibacter</taxon>
    </lineage>
</organism>
<proteinExistence type="predicted"/>
<protein>
    <submittedName>
        <fullName evidence="1">Uncharacterized protein</fullName>
    </submittedName>
</protein>
<name>A0ABP7PT22_9SPHI</name>
<keyword evidence="2" id="KW-1185">Reference proteome</keyword>
<gene>
    <name evidence="1" type="ORF">GCM10022210_19340</name>
</gene>
<dbReference type="RefSeq" id="WP_259095757.1">
    <property type="nucleotide sequence ID" value="NZ_BAAAZC010000013.1"/>
</dbReference>
<comment type="caution">
    <text evidence="1">The sequence shown here is derived from an EMBL/GenBank/DDBJ whole genome shotgun (WGS) entry which is preliminary data.</text>
</comment>
<dbReference type="Proteomes" id="UP001500742">
    <property type="component" value="Unassembled WGS sequence"/>
</dbReference>
<reference evidence="2" key="1">
    <citation type="journal article" date="2019" name="Int. J. Syst. Evol. Microbiol.">
        <title>The Global Catalogue of Microorganisms (GCM) 10K type strain sequencing project: providing services to taxonomists for standard genome sequencing and annotation.</title>
        <authorList>
            <consortium name="The Broad Institute Genomics Platform"/>
            <consortium name="The Broad Institute Genome Sequencing Center for Infectious Disease"/>
            <person name="Wu L."/>
            <person name="Ma J."/>
        </authorList>
    </citation>
    <scope>NUCLEOTIDE SEQUENCE [LARGE SCALE GENOMIC DNA]</scope>
    <source>
        <strain evidence="2">JCM 16601</strain>
    </source>
</reference>
<accession>A0ABP7PT22</accession>
<sequence length="92" mass="10742">MRTHHLKELVESIKKTEEMISLHKDDELTLVITQYEALKAKQVAEFIDELAKPPFQSVESFSLINLIINKYYPTINSDRVKQKDLRELALTI</sequence>
<evidence type="ECO:0000313" key="2">
    <source>
        <dbReference type="Proteomes" id="UP001500742"/>
    </source>
</evidence>
<evidence type="ECO:0000313" key="1">
    <source>
        <dbReference type="EMBL" id="GAA3970393.1"/>
    </source>
</evidence>